<proteinExistence type="predicted"/>
<sequence>MEDAQRTEPAYWTATTATTSVPADKSQEELRGFFSFDIVKTFTGEIPLPDVTRTPIHEGATADTNESATANTGKDTAADTGEGATAHTGRGATATGHG</sequence>
<feature type="non-terminal residue" evidence="2">
    <location>
        <position position="98"/>
    </location>
</feature>
<comment type="caution">
    <text evidence="2">The sequence shown here is derived from an EMBL/GenBank/DDBJ whole genome shotgun (WGS) entry which is preliminary data.</text>
</comment>
<gene>
    <name evidence="2" type="ORF">ACFQ1S_36300</name>
</gene>
<accession>A0ABW3MN89</accession>
<name>A0ABW3MN89_9PSEU</name>
<reference evidence="3" key="1">
    <citation type="journal article" date="2019" name="Int. J. Syst. Evol. Microbiol.">
        <title>The Global Catalogue of Microorganisms (GCM) 10K type strain sequencing project: providing services to taxonomists for standard genome sequencing and annotation.</title>
        <authorList>
            <consortium name="The Broad Institute Genomics Platform"/>
            <consortium name="The Broad Institute Genome Sequencing Center for Infectious Disease"/>
            <person name="Wu L."/>
            <person name="Ma J."/>
        </authorList>
    </citation>
    <scope>NUCLEOTIDE SEQUENCE [LARGE SCALE GENOMIC DNA]</scope>
    <source>
        <strain evidence="3">JCM 31486</strain>
    </source>
</reference>
<organism evidence="2 3">
    <name type="scientific">Kibdelosporangium lantanae</name>
    <dbReference type="NCBI Taxonomy" id="1497396"/>
    <lineage>
        <taxon>Bacteria</taxon>
        <taxon>Bacillati</taxon>
        <taxon>Actinomycetota</taxon>
        <taxon>Actinomycetes</taxon>
        <taxon>Pseudonocardiales</taxon>
        <taxon>Pseudonocardiaceae</taxon>
        <taxon>Kibdelosporangium</taxon>
    </lineage>
</organism>
<feature type="region of interest" description="Disordered" evidence="1">
    <location>
        <begin position="47"/>
        <end position="98"/>
    </location>
</feature>
<evidence type="ECO:0000313" key="3">
    <source>
        <dbReference type="Proteomes" id="UP001597045"/>
    </source>
</evidence>
<evidence type="ECO:0000313" key="2">
    <source>
        <dbReference type="EMBL" id="MFD1050605.1"/>
    </source>
</evidence>
<keyword evidence="3" id="KW-1185">Reference proteome</keyword>
<feature type="region of interest" description="Disordered" evidence="1">
    <location>
        <begin position="1"/>
        <end position="24"/>
    </location>
</feature>
<feature type="compositionally biased region" description="Low complexity" evidence="1">
    <location>
        <begin position="72"/>
        <end position="98"/>
    </location>
</feature>
<evidence type="ECO:0000256" key="1">
    <source>
        <dbReference type="SAM" id="MobiDB-lite"/>
    </source>
</evidence>
<dbReference type="Proteomes" id="UP001597045">
    <property type="component" value="Unassembled WGS sequence"/>
</dbReference>
<feature type="compositionally biased region" description="Polar residues" evidence="1">
    <location>
        <begin position="62"/>
        <end position="71"/>
    </location>
</feature>
<protein>
    <submittedName>
        <fullName evidence="2">Uncharacterized protein</fullName>
    </submittedName>
</protein>
<dbReference type="EMBL" id="JBHTIS010002962">
    <property type="protein sequence ID" value="MFD1050605.1"/>
    <property type="molecule type" value="Genomic_DNA"/>
</dbReference>